<sequence>MKELAELRRIVENQKTVSTKRLKPLLDEIQRSYIQTANKVKSQKETIKKINSNYSVANSKAARLSVHVQTHEELKKAHTDLKAKHKTAMKELHHFKYNKNRI</sequence>
<comment type="caution">
    <text evidence="1">The sequence shown here is derived from an EMBL/GenBank/DDBJ whole genome shotgun (WGS) entry which is preliminary data.</text>
</comment>
<name>A0A120GPD9_9BACI</name>
<dbReference type="Proteomes" id="UP000064189">
    <property type="component" value="Unassembled WGS sequence"/>
</dbReference>
<protein>
    <submittedName>
        <fullName evidence="1">Uncharacterized protein</fullName>
    </submittedName>
</protein>
<dbReference type="AlphaFoldDB" id="A0A120GPD9"/>
<evidence type="ECO:0000313" key="2">
    <source>
        <dbReference type="Proteomes" id="UP000064189"/>
    </source>
</evidence>
<keyword evidence="2" id="KW-1185">Reference proteome</keyword>
<reference evidence="1 2" key="1">
    <citation type="submission" date="2015-11" db="EMBL/GenBank/DDBJ databases">
        <title>Genome Sequence of Bacillus simplex strain VanAntwerpen2.</title>
        <authorList>
            <person name="Couger M.B."/>
        </authorList>
    </citation>
    <scope>NUCLEOTIDE SEQUENCE [LARGE SCALE GENOMIC DNA]</scope>
    <source>
        <strain evidence="1 2">VanAntwerpen02</strain>
    </source>
</reference>
<evidence type="ECO:0000313" key="1">
    <source>
        <dbReference type="EMBL" id="KWW17933.1"/>
    </source>
</evidence>
<proteinExistence type="predicted"/>
<gene>
    <name evidence="1" type="ORF">AS888_20690</name>
</gene>
<dbReference type="RefSeq" id="WP_061142575.1">
    <property type="nucleotide sequence ID" value="NZ_LNNH01000025.1"/>
</dbReference>
<organism evidence="1 2">
    <name type="scientific">Peribacillus simplex</name>
    <dbReference type="NCBI Taxonomy" id="1478"/>
    <lineage>
        <taxon>Bacteria</taxon>
        <taxon>Bacillati</taxon>
        <taxon>Bacillota</taxon>
        <taxon>Bacilli</taxon>
        <taxon>Bacillales</taxon>
        <taxon>Bacillaceae</taxon>
        <taxon>Peribacillus</taxon>
    </lineage>
</organism>
<dbReference type="EMBL" id="LNNH01000025">
    <property type="protein sequence ID" value="KWW17933.1"/>
    <property type="molecule type" value="Genomic_DNA"/>
</dbReference>
<accession>A0A120GPD9</accession>